<dbReference type="GO" id="GO:0004668">
    <property type="term" value="F:protein-arginine deiminase activity"/>
    <property type="evidence" value="ECO:0007669"/>
    <property type="project" value="InterPro"/>
</dbReference>
<dbReference type="Gene3D" id="3.75.10.10">
    <property type="entry name" value="L-arginine/glycine Amidinotransferase, Chain A"/>
    <property type="match status" value="1"/>
</dbReference>
<dbReference type="Pfam" id="PF03068">
    <property type="entry name" value="PAD"/>
    <property type="match status" value="1"/>
</dbReference>
<evidence type="ECO:0000313" key="3">
    <source>
        <dbReference type="Proteomes" id="UP000033684"/>
    </source>
</evidence>
<organism evidence="2 3">
    <name type="scientific">Methylocucumis oryzae</name>
    <dbReference type="NCBI Taxonomy" id="1632867"/>
    <lineage>
        <taxon>Bacteria</taxon>
        <taxon>Pseudomonadati</taxon>
        <taxon>Pseudomonadota</taxon>
        <taxon>Gammaproteobacteria</taxon>
        <taxon>Methylococcales</taxon>
        <taxon>Methylococcaceae</taxon>
        <taxon>Methylocucumis</taxon>
    </lineage>
</organism>
<dbReference type="SUPFAM" id="SSF110083">
    <property type="entry name" value="Peptidylarginine deiminase Pad4, middle domain"/>
    <property type="match status" value="1"/>
</dbReference>
<reference evidence="2 3" key="2">
    <citation type="journal article" date="2016" name="Microb. Ecol.">
        <title>Genome Characteristics of a Novel Type I Methanotroph (Sn10-6) Isolated from a Flooded Indian Rice Field.</title>
        <authorList>
            <person name="Rahalkar M.C."/>
            <person name="Pandit P.S."/>
            <person name="Dhakephalkar P.K."/>
            <person name="Pore S."/>
            <person name="Arora P."/>
            <person name="Kapse N."/>
        </authorList>
    </citation>
    <scope>NUCLEOTIDE SEQUENCE [LARGE SCALE GENOMIC DNA]</scope>
    <source>
        <strain evidence="2 3">Sn10-6</strain>
    </source>
</reference>
<comment type="caution">
    <text evidence="2">The sequence shown here is derived from an EMBL/GenBank/DDBJ whole genome shotgun (WGS) entry which is preliminary data.</text>
</comment>
<dbReference type="GO" id="GO:0005509">
    <property type="term" value="F:calcium ion binding"/>
    <property type="evidence" value="ECO:0007669"/>
    <property type="project" value="InterPro"/>
</dbReference>
<dbReference type="InterPro" id="IPR013530">
    <property type="entry name" value="PAD_C"/>
</dbReference>
<sequence length="381" mass="42246">MLASGLWLVGAPAYADNSAASIDIKRTTLRGTVPDLRVDANRDGVVDLSGSSDERLEDSREALFLANLDDDTRRCLLPENLVSLDDPAYDQKRAACNDAADNIVNGLFDERDLASIHALPMRDAPEGARIAISGAPDGSVRLFMRDSGQLRTFDPSTEPVPAQALRDGLELRLEGRDIIRDTRWNGTVRVTLSLPDGKSDTVALRQAPLLLQHTLQTSSQVILAARPKLLSKDEFEKDPILGFTYEDYLEFQKPLIPAHKSFRDTLDAARQSAEVDKPLRQLPIDKADMWMQDMFEPAYMSVPGQDGNPHIIRVLLRSPDLARPGSRVVFELRRRDVAVVQQAQDPFEYPPLWTATSIGWAISMPCHPTRPTANTIRMAAS</sequence>
<dbReference type="AlphaFoldDB" id="A0A0F3IF79"/>
<gene>
    <name evidence="2" type="ORF">VZ94_17895</name>
</gene>
<proteinExistence type="predicted"/>
<evidence type="ECO:0000259" key="1">
    <source>
        <dbReference type="Pfam" id="PF03068"/>
    </source>
</evidence>
<reference evidence="3" key="1">
    <citation type="submission" date="2015-03" db="EMBL/GenBank/DDBJ databases">
        <title>Draft genome sequence of a novel methanotroph (Sn10-6) isolated from flooded ricefield rhizosphere in India.</title>
        <authorList>
            <person name="Pandit P.S."/>
            <person name="Pore S.D."/>
            <person name="Arora P."/>
            <person name="Kapse N.G."/>
            <person name="Dhakephalkar P.K."/>
            <person name="Rahalkar M.C."/>
        </authorList>
    </citation>
    <scope>NUCLEOTIDE SEQUENCE [LARGE SCALE GENOMIC DNA]</scope>
    <source>
        <strain evidence="3">Sn10-6</strain>
    </source>
</reference>
<protein>
    <recommendedName>
        <fullName evidence="1">Protein-arginine deiminase C-terminal domain-containing protein</fullName>
    </recommendedName>
</protein>
<evidence type="ECO:0000313" key="2">
    <source>
        <dbReference type="EMBL" id="KJV05480.1"/>
    </source>
</evidence>
<dbReference type="InterPro" id="IPR036556">
    <property type="entry name" value="PAD_central_sf"/>
</dbReference>
<accession>A0A0F3IF79</accession>
<dbReference type="GO" id="GO:0005737">
    <property type="term" value="C:cytoplasm"/>
    <property type="evidence" value="ECO:0007669"/>
    <property type="project" value="InterPro"/>
</dbReference>
<dbReference type="EMBL" id="LAJX01000222">
    <property type="protein sequence ID" value="KJV05480.1"/>
    <property type="molecule type" value="Genomic_DNA"/>
</dbReference>
<name>A0A0F3IF79_9GAMM</name>
<feature type="domain" description="Protein-arginine deiminase C-terminal" evidence="1">
    <location>
        <begin position="199"/>
        <end position="344"/>
    </location>
</feature>
<keyword evidence="3" id="KW-1185">Reference proteome</keyword>
<dbReference type="Proteomes" id="UP000033684">
    <property type="component" value="Unassembled WGS sequence"/>
</dbReference>